<dbReference type="PROSITE" id="PS50893">
    <property type="entry name" value="ABC_TRANSPORTER_2"/>
    <property type="match status" value="1"/>
</dbReference>
<evidence type="ECO:0000313" key="6">
    <source>
        <dbReference type="EMBL" id="GLK50889.1"/>
    </source>
</evidence>
<dbReference type="AlphaFoldDB" id="A0A9W6IKE8"/>
<accession>A0A9W6IKE8</accession>
<keyword evidence="3" id="KW-0547">Nucleotide-binding</keyword>
<dbReference type="GO" id="GO:0016887">
    <property type="term" value="F:ATP hydrolysis activity"/>
    <property type="evidence" value="ECO:0007669"/>
    <property type="project" value="InterPro"/>
</dbReference>
<proteinExistence type="inferred from homology"/>
<dbReference type="SUPFAM" id="SSF52540">
    <property type="entry name" value="P-loop containing nucleoside triphosphate hydrolases"/>
    <property type="match status" value="1"/>
</dbReference>
<dbReference type="Pfam" id="PF00005">
    <property type="entry name" value="ABC_tran"/>
    <property type="match status" value="1"/>
</dbReference>
<keyword evidence="2" id="KW-0813">Transport</keyword>
<evidence type="ECO:0000256" key="4">
    <source>
        <dbReference type="ARBA" id="ARBA00022840"/>
    </source>
</evidence>
<keyword evidence="4 6" id="KW-0067">ATP-binding</keyword>
<dbReference type="Proteomes" id="UP001143486">
    <property type="component" value="Unassembled WGS sequence"/>
</dbReference>
<keyword evidence="7" id="KW-1185">Reference proteome</keyword>
<dbReference type="Gene3D" id="3.40.50.300">
    <property type="entry name" value="P-loop containing nucleotide triphosphate hydrolases"/>
    <property type="match status" value="1"/>
</dbReference>
<reference evidence="6" key="1">
    <citation type="journal article" date="2014" name="Int. J. Syst. Evol. Microbiol.">
        <title>Complete genome sequence of Corynebacterium casei LMG S-19264T (=DSM 44701T), isolated from a smear-ripened cheese.</title>
        <authorList>
            <consortium name="US DOE Joint Genome Institute (JGI-PGF)"/>
            <person name="Walter F."/>
            <person name="Albersmeier A."/>
            <person name="Kalinowski J."/>
            <person name="Ruckert C."/>
        </authorList>
    </citation>
    <scope>NUCLEOTIDE SEQUENCE</scope>
    <source>
        <strain evidence="6">VKM B-1513</strain>
    </source>
</reference>
<dbReference type="PROSITE" id="PS00211">
    <property type="entry name" value="ABC_TRANSPORTER_1"/>
    <property type="match status" value="1"/>
</dbReference>
<comment type="caution">
    <text evidence="6">The sequence shown here is derived from an EMBL/GenBank/DDBJ whole genome shotgun (WGS) entry which is preliminary data.</text>
</comment>
<dbReference type="RefSeq" id="WP_271185286.1">
    <property type="nucleotide sequence ID" value="NZ_BSFE01000001.1"/>
</dbReference>
<dbReference type="InterPro" id="IPR003439">
    <property type="entry name" value="ABC_transporter-like_ATP-bd"/>
</dbReference>
<dbReference type="EMBL" id="BSFE01000001">
    <property type="protein sequence ID" value="GLK50889.1"/>
    <property type="molecule type" value="Genomic_DNA"/>
</dbReference>
<evidence type="ECO:0000259" key="5">
    <source>
        <dbReference type="PROSITE" id="PS50893"/>
    </source>
</evidence>
<protein>
    <submittedName>
        <fullName evidence="6">ABC transporter ATP-binding protein</fullName>
    </submittedName>
</protein>
<dbReference type="GO" id="GO:0005524">
    <property type="term" value="F:ATP binding"/>
    <property type="evidence" value="ECO:0007669"/>
    <property type="project" value="UniProtKB-KW"/>
</dbReference>
<dbReference type="CDD" id="cd03268">
    <property type="entry name" value="ABC_BcrA_bacitracin_resist"/>
    <property type="match status" value="1"/>
</dbReference>
<evidence type="ECO:0000256" key="2">
    <source>
        <dbReference type="ARBA" id="ARBA00022448"/>
    </source>
</evidence>
<dbReference type="SMART" id="SM00382">
    <property type="entry name" value="AAA"/>
    <property type="match status" value="1"/>
</dbReference>
<comment type="similarity">
    <text evidence="1">Belongs to the ABC transporter superfamily.</text>
</comment>
<dbReference type="InterPro" id="IPR027417">
    <property type="entry name" value="P-loop_NTPase"/>
</dbReference>
<evidence type="ECO:0000256" key="3">
    <source>
        <dbReference type="ARBA" id="ARBA00022741"/>
    </source>
</evidence>
<feature type="domain" description="ABC transporter" evidence="5">
    <location>
        <begin position="6"/>
        <end position="233"/>
    </location>
</feature>
<reference evidence="6" key="2">
    <citation type="submission" date="2023-01" db="EMBL/GenBank/DDBJ databases">
        <authorList>
            <person name="Sun Q."/>
            <person name="Evtushenko L."/>
        </authorList>
    </citation>
    <scope>NUCLEOTIDE SEQUENCE</scope>
    <source>
        <strain evidence="6">VKM B-1513</strain>
    </source>
</reference>
<dbReference type="PANTHER" id="PTHR43335">
    <property type="entry name" value="ABC TRANSPORTER, ATP-BINDING PROTEIN"/>
    <property type="match status" value="1"/>
</dbReference>
<evidence type="ECO:0000313" key="7">
    <source>
        <dbReference type="Proteomes" id="UP001143486"/>
    </source>
</evidence>
<name>A0A9W6IKE8_9PROT</name>
<gene>
    <name evidence="6" type="ORF">GCM10017621_03970</name>
</gene>
<dbReference type="InterPro" id="IPR003593">
    <property type="entry name" value="AAA+_ATPase"/>
</dbReference>
<evidence type="ECO:0000256" key="1">
    <source>
        <dbReference type="ARBA" id="ARBA00005417"/>
    </source>
</evidence>
<dbReference type="PANTHER" id="PTHR43335:SF4">
    <property type="entry name" value="ABC TRANSPORTER, ATP-BINDING PROTEIN"/>
    <property type="match status" value="1"/>
</dbReference>
<organism evidence="6 7">
    <name type="scientific">Maricaulis virginensis</name>
    <dbReference type="NCBI Taxonomy" id="144022"/>
    <lineage>
        <taxon>Bacteria</taxon>
        <taxon>Pseudomonadati</taxon>
        <taxon>Pseudomonadota</taxon>
        <taxon>Alphaproteobacteria</taxon>
        <taxon>Maricaulales</taxon>
        <taxon>Maricaulaceae</taxon>
        <taxon>Maricaulis</taxon>
    </lineage>
</organism>
<dbReference type="InterPro" id="IPR017871">
    <property type="entry name" value="ABC_transporter-like_CS"/>
</dbReference>
<sequence>MTELPLDIRGLAKRYGRVDAVRRVDLAVPQGAIYGFLGPNGAGKTTTIRCLLGLIRADAGTVRVDGHDIRRNRRAALARVGAVVETPALYPNLTGYENLQLACRYLDLPKARIGAVLETVEMTRDARRKVGQYSLGMRQRLGLARALIGEPRLLILDEPTNGLDPSGMRDMRALIRDLPERTGATVFMSSHLLSEVEQIATHVGVMRQGETVFDGAIGALAARTGQRLEVRCDKPDAAIALAGAQGFAVFSRDDATGSFILSGDGDPARLNAALVGAGIAVSALAPLRADLESLFLDLTSAPRKEAAA</sequence>